<dbReference type="PANTHER" id="PTHR43135">
    <property type="entry name" value="ALPHA-D-RIBOSE 1-METHYLPHOSPHONATE 5-TRIPHOSPHATE DIPHOSPHATASE"/>
    <property type="match status" value="1"/>
</dbReference>
<dbReference type="InterPro" id="IPR006680">
    <property type="entry name" value="Amidohydro-rel"/>
</dbReference>
<feature type="domain" description="Amidohydrolase-related" evidence="1">
    <location>
        <begin position="59"/>
        <end position="395"/>
    </location>
</feature>
<keyword evidence="3" id="KW-1185">Reference proteome</keyword>
<dbReference type="SUPFAM" id="SSF51556">
    <property type="entry name" value="Metallo-dependent hydrolases"/>
    <property type="match status" value="1"/>
</dbReference>
<accession>A0A0R1HPJ0</accession>
<dbReference type="PATRIC" id="fig|1302272.5.peg.1463"/>
<reference evidence="2 3" key="1">
    <citation type="journal article" date="2015" name="Genome Announc.">
        <title>Expanding the biotechnology potential of lactobacilli through comparative genomics of 213 strains and associated genera.</title>
        <authorList>
            <person name="Sun Z."/>
            <person name="Harris H.M."/>
            <person name="McCann A."/>
            <person name="Guo C."/>
            <person name="Argimon S."/>
            <person name="Zhang W."/>
            <person name="Yang X."/>
            <person name="Jeffery I.B."/>
            <person name="Cooney J.C."/>
            <person name="Kagawa T.F."/>
            <person name="Liu W."/>
            <person name="Song Y."/>
            <person name="Salvetti E."/>
            <person name="Wrobel A."/>
            <person name="Rasinkangas P."/>
            <person name="Parkhill J."/>
            <person name="Rea M.C."/>
            <person name="O'Sullivan O."/>
            <person name="Ritari J."/>
            <person name="Douillard F.P."/>
            <person name="Paul Ross R."/>
            <person name="Yang R."/>
            <person name="Briner A.E."/>
            <person name="Felis G.E."/>
            <person name="de Vos W.M."/>
            <person name="Barrangou R."/>
            <person name="Klaenhammer T.R."/>
            <person name="Caufield P.W."/>
            <person name="Cui Y."/>
            <person name="Zhang H."/>
            <person name="O'Toole P.W."/>
        </authorList>
    </citation>
    <scope>NUCLEOTIDE SEQUENCE [LARGE SCALE GENOMIC DNA]</scope>
    <source>
        <strain evidence="2 3">JCM 15530</strain>
    </source>
</reference>
<dbReference type="InterPro" id="IPR051781">
    <property type="entry name" value="Metallo-dep_Hydrolase"/>
</dbReference>
<evidence type="ECO:0000313" key="2">
    <source>
        <dbReference type="EMBL" id="KRK48351.1"/>
    </source>
</evidence>
<dbReference type="Pfam" id="PF01979">
    <property type="entry name" value="Amidohydro_1"/>
    <property type="match status" value="1"/>
</dbReference>
<dbReference type="InterPro" id="IPR032466">
    <property type="entry name" value="Metal_Hydrolase"/>
</dbReference>
<dbReference type="Gene3D" id="2.30.40.10">
    <property type="entry name" value="Urease, subunit C, domain 1"/>
    <property type="match status" value="1"/>
</dbReference>
<dbReference type="CDD" id="cd01299">
    <property type="entry name" value="Met_dep_hydrolase_A"/>
    <property type="match status" value="1"/>
</dbReference>
<dbReference type="Gene3D" id="3.20.20.140">
    <property type="entry name" value="Metal-dependent hydrolases"/>
    <property type="match status" value="1"/>
</dbReference>
<protein>
    <submittedName>
        <fullName evidence="2">Imidazolonepropionase</fullName>
    </submittedName>
</protein>
<evidence type="ECO:0000259" key="1">
    <source>
        <dbReference type="Pfam" id="PF01979"/>
    </source>
</evidence>
<dbReference type="SUPFAM" id="SSF51338">
    <property type="entry name" value="Composite domain of metallo-dependent hydrolases"/>
    <property type="match status" value="1"/>
</dbReference>
<organism evidence="2 3">
    <name type="scientific">Secundilactobacillus kimchicus JCM 15530</name>
    <dbReference type="NCBI Taxonomy" id="1302272"/>
    <lineage>
        <taxon>Bacteria</taxon>
        <taxon>Bacillati</taxon>
        <taxon>Bacillota</taxon>
        <taxon>Bacilli</taxon>
        <taxon>Lactobacillales</taxon>
        <taxon>Lactobacillaceae</taxon>
        <taxon>Secundilactobacillus</taxon>
    </lineage>
</organism>
<evidence type="ECO:0000313" key="3">
    <source>
        <dbReference type="Proteomes" id="UP000050911"/>
    </source>
</evidence>
<dbReference type="InterPro" id="IPR011059">
    <property type="entry name" value="Metal-dep_hydrolase_composite"/>
</dbReference>
<dbReference type="Proteomes" id="UP000050911">
    <property type="component" value="Unassembled WGS sequence"/>
</dbReference>
<dbReference type="InterPro" id="IPR057744">
    <property type="entry name" value="OTAase-like"/>
</dbReference>
<comment type="caution">
    <text evidence="2">The sequence shown here is derived from an EMBL/GenBank/DDBJ whole genome shotgun (WGS) entry which is preliminary data.</text>
</comment>
<sequence>MNFMSTTVYTNAKLFDGKNNTVTTDAWFVVENETGKLTEVGSNQAPTDSQQIVDLKGQYVMPGLINCHTHITMDPQSGDGGLGTDEIELTVRAVDNLHDLLASGVTYIRECGSAFDIDIRLNELRKEGKIDHTPEIMTSGRPYSMTGGHGDLGHFAHLVDSPDEMRKAVRTGLKKGTQSVKVMATGGVMTPGDFMTDPQLSVEEMQTAVIEAHHKGRIIAAHAEGNPGIMNAIKAGVDSIEHGFYVTDEEADLMIEQGTYLTPTFVADWAIPEYGRGSMPDWEIKKAADALDDLYANIMQAWKRGVKVTLGTDAGTPFNDFTMTPVELELMVQQGATPFEAMQTSSQNAATLMGIQDEYGTLEAGKFADFLVLDSNPLEDIKAVQQKDKAVYKKGVRMY</sequence>
<dbReference type="EMBL" id="AZCX01000003">
    <property type="protein sequence ID" value="KRK48351.1"/>
    <property type="molecule type" value="Genomic_DNA"/>
</dbReference>
<proteinExistence type="predicted"/>
<gene>
    <name evidence="2" type="ORF">FC96_GL001451</name>
</gene>
<dbReference type="GO" id="GO:0016810">
    <property type="term" value="F:hydrolase activity, acting on carbon-nitrogen (but not peptide) bonds"/>
    <property type="evidence" value="ECO:0007669"/>
    <property type="project" value="InterPro"/>
</dbReference>
<name>A0A0R1HPJ0_9LACO</name>
<dbReference type="STRING" id="1302272.FC96_GL001451"/>
<dbReference type="AlphaFoldDB" id="A0A0R1HPJ0"/>
<dbReference type="PANTHER" id="PTHR43135:SF3">
    <property type="entry name" value="ALPHA-D-RIBOSE 1-METHYLPHOSPHONATE 5-TRIPHOSPHATE DIPHOSPHATASE"/>
    <property type="match status" value="1"/>
</dbReference>